<organism evidence="3 4">
    <name type="scientific">Roseburia amylophila</name>
    <dbReference type="NCBI Taxonomy" id="2981794"/>
    <lineage>
        <taxon>Bacteria</taxon>
        <taxon>Bacillati</taxon>
        <taxon>Bacillota</taxon>
        <taxon>Clostridia</taxon>
        <taxon>Lachnospirales</taxon>
        <taxon>Lachnospiraceae</taxon>
        <taxon>Roseburia</taxon>
    </lineage>
</organism>
<reference evidence="3 4" key="1">
    <citation type="journal article" date="2021" name="ISME Commun">
        <title>Automated analysis of genomic sequences facilitates high-throughput and comprehensive description of bacteria.</title>
        <authorList>
            <person name="Hitch T.C.A."/>
        </authorList>
    </citation>
    <scope>NUCLEOTIDE SEQUENCE [LARGE SCALE GENOMIC DNA]</scope>
    <source>
        <strain evidence="3 4">Sanger_19</strain>
    </source>
</reference>
<dbReference type="Pfam" id="PF00437">
    <property type="entry name" value="T2SSE"/>
    <property type="match status" value="1"/>
</dbReference>
<dbReference type="SUPFAM" id="SSF52540">
    <property type="entry name" value="P-loop containing nucleoside triphosphate hydrolases"/>
    <property type="match status" value="1"/>
</dbReference>
<dbReference type="InterPro" id="IPR001482">
    <property type="entry name" value="T2SS/T4SS_dom"/>
</dbReference>
<dbReference type="EMBL" id="JAOQKI010000010">
    <property type="protein sequence ID" value="MCU6717277.1"/>
    <property type="molecule type" value="Genomic_DNA"/>
</dbReference>
<dbReference type="Gene3D" id="3.40.50.300">
    <property type="entry name" value="P-loop containing nucleotide triphosphate hydrolases"/>
    <property type="match status" value="1"/>
</dbReference>
<dbReference type="RefSeq" id="WP_262623828.1">
    <property type="nucleotide sequence ID" value="NZ_JAOQKI010000010.1"/>
</dbReference>
<dbReference type="PANTHER" id="PTHR30486">
    <property type="entry name" value="TWITCHING MOTILITY PROTEIN PILT"/>
    <property type="match status" value="1"/>
</dbReference>
<keyword evidence="4" id="KW-1185">Reference proteome</keyword>
<comment type="caution">
    <text evidence="3">The sequence shown here is derived from an EMBL/GenBank/DDBJ whole genome shotgun (WGS) entry which is preliminary data.</text>
</comment>
<feature type="domain" description="Bacterial type II secretion system protein E" evidence="2">
    <location>
        <begin position="68"/>
        <end position="343"/>
    </location>
</feature>
<evidence type="ECO:0000256" key="1">
    <source>
        <dbReference type="ARBA" id="ARBA00006611"/>
    </source>
</evidence>
<evidence type="ECO:0000313" key="4">
    <source>
        <dbReference type="Proteomes" id="UP001209666"/>
    </source>
</evidence>
<dbReference type="Gene3D" id="3.30.450.380">
    <property type="match status" value="1"/>
</dbReference>
<sequence length="408" mass="46044">METKENLKERLKHQVMERMDISRTMEDEEILELVQKTLEEDSHRMPMSISMRQNLIREIFHSLRRLDILQELIEDADITEIMVNGTKGIFYEKAGRLYQWEKHFTSEEKLQDVIQQIAGGSNRMVNELHPIVDTRLPDGSRVNIVLKPIAIDGTALSIRRFPKEPIRMQTLIEWGSISREVADFLKHLVCAGYNIFVSGGTGSGKTTFLNALSEFIPKEERVVTIEDSAELQLLGLPNLVRLESRDIKLPGAEEITIRDLIKSALRMRPNRIIVGECRGAEALDVLQAMNTGHSGSLSTGHANSAMDMVSRLETMVLMGMDMPLAAIQSQIASAIDIIIQLGRIRDGSRKLLQVVELKGVENGKVCLHELFRFREKKEQGSIGGIWEKKGELLYQEKLQAAGLSSISF</sequence>
<dbReference type="InterPro" id="IPR050921">
    <property type="entry name" value="T4SS_GSP_E_ATPase"/>
</dbReference>
<dbReference type="InterPro" id="IPR027417">
    <property type="entry name" value="P-loop_NTPase"/>
</dbReference>
<proteinExistence type="inferred from homology"/>
<dbReference type="CDD" id="cd01130">
    <property type="entry name" value="VirB11-like_ATPase"/>
    <property type="match status" value="1"/>
</dbReference>
<protein>
    <submittedName>
        <fullName evidence="3">CpaF family protein</fullName>
    </submittedName>
</protein>
<evidence type="ECO:0000313" key="3">
    <source>
        <dbReference type="EMBL" id="MCU6717277.1"/>
    </source>
</evidence>
<gene>
    <name evidence="3" type="ORF">OCV43_08305</name>
</gene>
<dbReference type="Proteomes" id="UP001209666">
    <property type="component" value="Unassembled WGS sequence"/>
</dbReference>
<evidence type="ECO:0000259" key="2">
    <source>
        <dbReference type="Pfam" id="PF00437"/>
    </source>
</evidence>
<name>A0ABT2SDZ3_9FIRM</name>
<accession>A0ABT2SDZ3</accession>
<comment type="similarity">
    <text evidence="1">Belongs to the GSP E family.</text>
</comment>
<dbReference type="PANTHER" id="PTHR30486:SF6">
    <property type="entry name" value="TYPE IV PILUS RETRACTATION ATPASE PILT"/>
    <property type="match status" value="1"/>
</dbReference>